<keyword evidence="1" id="KW-1133">Transmembrane helix</keyword>
<keyword evidence="1" id="KW-0472">Membrane</keyword>
<proteinExistence type="predicted"/>
<dbReference type="InterPro" id="IPR029068">
    <property type="entry name" value="Glyas_Bleomycin-R_OHBP_Dase"/>
</dbReference>
<dbReference type="Gene3D" id="3.10.180.10">
    <property type="entry name" value="2,3-Dihydroxybiphenyl 1,2-Dioxygenase, domain 1"/>
    <property type="match status" value="1"/>
</dbReference>
<evidence type="ECO:0000313" key="2">
    <source>
        <dbReference type="EMBL" id="MFK2856634.1"/>
    </source>
</evidence>
<evidence type="ECO:0000313" key="3">
    <source>
        <dbReference type="Proteomes" id="UP001620409"/>
    </source>
</evidence>
<reference evidence="2 3" key="1">
    <citation type="submission" date="2020-10" db="EMBL/GenBank/DDBJ databases">
        <title>Phylogeny of dyella-like bacteria.</title>
        <authorList>
            <person name="Fu J."/>
        </authorList>
    </citation>
    <scope>NUCLEOTIDE SEQUENCE [LARGE SCALE GENOMIC DNA]</scope>
    <source>
        <strain evidence="2 3">DHG40</strain>
    </source>
</reference>
<accession>A0ABW8IPL4</accession>
<dbReference type="Proteomes" id="UP001620409">
    <property type="component" value="Unassembled WGS sequence"/>
</dbReference>
<name>A0ABW8IPL4_9GAMM</name>
<comment type="caution">
    <text evidence="2">The sequence shown here is derived from an EMBL/GenBank/DDBJ whole genome shotgun (WGS) entry which is preliminary data.</text>
</comment>
<gene>
    <name evidence="2" type="ORF">ISP18_18645</name>
</gene>
<keyword evidence="1" id="KW-0812">Transmembrane</keyword>
<dbReference type="SUPFAM" id="SSF54593">
    <property type="entry name" value="Glyoxalase/Bleomycin resistance protein/Dihydroxybiphenyl dioxygenase"/>
    <property type="match status" value="1"/>
</dbReference>
<protein>
    <submittedName>
        <fullName evidence="2">Glyoxalase</fullName>
    </submittedName>
</protein>
<sequence length="107" mass="11360">MLAPSIAFYEKLQGMTCERRIAFAELGVEVAVVGAFILLAGTNEALAPIRSATAVLIVDSLDETLDWVRTQGATVLHEPQHAAGGRHATVRHADGLVAEYYEPAASA</sequence>
<organism evidence="2 3">
    <name type="scientific">Dyella humi</name>
    <dbReference type="NCBI Taxonomy" id="1770547"/>
    <lineage>
        <taxon>Bacteria</taxon>
        <taxon>Pseudomonadati</taxon>
        <taxon>Pseudomonadota</taxon>
        <taxon>Gammaproteobacteria</taxon>
        <taxon>Lysobacterales</taxon>
        <taxon>Rhodanobacteraceae</taxon>
        <taxon>Dyella</taxon>
    </lineage>
</organism>
<keyword evidence="3" id="KW-1185">Reference proteome</keyword>
<dbReference type="EMBL" id="JADIKI010000023">
    <property type="protein sequence ID" value="MFK2856634.1"/>
    <property type="molecule type" value="Genomic_DNA"/>
</dbReference>
<feature type="transmembrane region" description="Helical" evidence="1">
    <location>
        <begin position="21"/>
        <end position="41"/>
    </location>
</feature>
<dbReference type="CDD" id="cd06587">
    <property type="entry name" value="VOC"/>
    <property type="match status" value="1"/>
</dbReference>
<evidence type="ECO:0000256" key="1">
    <source>
        <dbReference type="SAM" id="Phobius"/>
    </source>
</evidence>